<dbReference type="InterPro" id="IPR000760">
    <property type="entry name" value="Inositol_monophosphatase-like"/>
</dbReference>
<evidence type="ECO:0000256" key="3">
    <source>
        <dbReference type="ARBA" id="ARBA00022723"/>
    </source>
</evidence>
<dbReference type="Proteomes" id="UP001602119">
    <property type="component" value="Unassembled WGS sequence"/>
</dbReference>
<keyword evidence="4" id="KW-0378">Hydrolase</keyword>
<proteinExistence type="predicted"/>
<dbReference type="EC" id="3.1.3.25" evidence="2"/>
<gene>
    <name evidence="6" type="ORF">ACFY05_21175</name>
</gene>
<evidence type="ECO:0000256" key="4">
    <source>
        <dbReference type="ARBA" id="ARBA00022801"/>
    </source>
</evidence>
<dbReference type="Gene3D" id="3.40.190.80">
    <property type="match status" value="1"/>
</dbReference>
<comment type="catalytic activity">
    <reaction evidence="1">
        <text>a myo-inositol phosphate + H2O = myo-inositol + phosphate</text>
        <dbReference type="Rhea" id="RHEA:24056"/>
        <dbReference type="ChEBI" id="CHEBI:15377"/>
        <dbReference type="ChEBI" id="CHEBI:17268"/>
        <dbReference type="ChEBI" id="CHEBI:43474"/>
        <dbReference type="ChEBI" id="CHEBI:84139"/>
        <dbReference type="EC" id="3.1.3.25"/>
    </reaction>
</comment>
<accession>A0ABW6V7R3</accession>
<evidence type="ECO:0000256" key="2">
    <source>
        <dbReference type="ARBA" id="ARBA00013106"/>
    </source>
</evidence>
<dbReference type="Gene3D" id="3.30.540.10">
    <property type="entry name" value="Fructose-1,6-Bisphosphatase, subunit A, domain 1"/>
    <property type="match status" value="1"/>
</dbReference>
<dbReference type="PRINTS" id="PR00377">
    <property type="entry name" value="IMPHPHTASES"/>
</dbReference>
<dbReference type="PROSITE" id="PS00630">
    <property type="entry name" value="IMP_2"/>
    <property type="match status" value="1"/>
</dbReference>
<organism evidence="6 7">
    <name type="scientific">Microtetraspora fusca</name>
    <dbReference type="NCBI Taxonomy" id="1997"/>
    <lineage>
        <taxon>Bacteria</taxon>
        <taxon>Bacillati</taxon>
        <taxon>Actinomycetota</taxon>
        <taxon>Actinomycetes</taxon>
        <taxon>Streptosporangiales</taxon>
        <taxon>Streptosporangiaceae</taxon>
        <taxon>Microtetraspora</taxon>
    </lineage>
</organism>
<dbReference type="PROSITE" id="PS00629">
    <property type="entry name" value="IMP_1"/>
    <property type="match status" value="1"/>
</dbReference>
<dbReference type="EMBL" id="JBIAXI010000012">
    <property type="protein sequence ID" value="MFF4775370.1"/>
    <property type="molecule type" value="Genomic_DNA"/>
</dbReference>
<keyword evidence="7" id="KW-1185">Reference proteome</keyword>
<dbReference type="PANTHER" id="PTHR20854:SF4">
    <property type="entry name" value="INOSITOL-1-MONOPHOSPHATASE-RELATED"/>
    <property type="match status" value="1"/>
</dbReference>
<evidence type="ECO:0000313" key="7">
    <source>
        <dbReference type="Proteomes" id="UP001602119"/>
    </source>
</evidence>
<dbReference type="InterPro" id="IPR020583">
    <property type="entry name" value="Inositol_monoP_metal-BS"/>
</dbReference>
<keyword evidence="5" id="KW-0460">Magnesium</keyword>
<name>A0ABW6V7R3_MICFU</name>
<protein>
    <recommendedName>
        <fullName evidence="2">inositol-phosphate phosphatase</fullName>
        <ecNumber evidence="2">3.1.3.25</ecNumber>
    </recommendedName>
</protein>
<comment type="caution">
    <text evidence="6">The sequence shown here is derived from an EMBL/GenBank/DDBJ whole genome shotgun (WGS) entry which is preliminary data.</text>
</comment>
<dbReference type="SUPFAM" id="SSF56655">
    <property type="entry name" value="Carbohydrate phosphatase"/>
    <property type="match status" value="1"/>
</dbReference>
<evidence type="ECO:0000256" key="1">
    <source>
        <dbReference type="ARBA" id="ARBA00001033"/>
    </source>
</evidence>
<evidence type="ECO:0000313" key="6">
    <source>
        <dbReference type="EMBL" id="MFF4775370.1"/>
    </source>
</evidence>
<dbReference type="InterPro" id="IPR020550">
    <property type="entry name" value="Inositol_monophosphatase_CS"/>
</dbReference>
<dbReference type="RefSeq" id="WP_387343562.1">
    <property type="nucleotide sequence ID" value="NZ_JBIAXI010000012.1"/>
</dbReference>
<reference evidence="6 7" key="1">
    <citation type="submission" date="2024-10" db="EMBL/GenBank/DDBJ databases">
        <title>The Natural Products Discovery Center: Release of the First 8490 Sequenced Strains for Exploring Actinobacteria Biosynthetic Diversity.</title>
        <authorList>
            <person name="Kalkreuter E."/>
            <person name="Kautsar S.A."/>
            <person name="Yang D."/>
            <person name="Bader C.D."/>
            <person name="Teijaro C.N."/>
            <person name="Fluegel L."/>
            <person name="Davis C.M."/>
            <person name="Simpson J.R."/>
            <person name="Lauterbach L."/>
            <person name="Steele A.D."/>
            <person name="Gui C."/>
            <person name="Meng S."/>
            <person name="Li G."/>
            <person name="Viehrig K."/>
            <person name="Ye F."/>
            <person name="Su P."/>
            <person name="Kiefer A.F."/>
            <person name="Nichols A."/>
            <person name="Cepeda A.J."/>
            <person name="Yan W."/>
            <person name="Fan B."/>
            <person name="Jiang Y."/>
            <person name="Adhikari A."/>
            <person name="Zheng C.-J."/>
            <person name="Schuster L."/>
            <person name="Cowan T.M."/>
            <person name="Smanski M.J."/>
            <person name="Chevrette M.G."/>
            <person name="De Carvalho L.P.S."/>
            <person name="Shen B."/>
        </authorList>
    </citation>
    <scope>NUCLEOTIDE SEQUENCE [LARGE SCALE GENOMIC DNA]</scope>
    <source>
        <strain evidence="6 7">NPDC001281</strain>
    </source>
</reference>
<dbReference type="Pfam" id="PF00459">
    <property type="entry name" value="Inositol_P"/>
    <property type="match status" value="1"/>
</dbReference>
<dbReference type="CDD" id="cd01637">
    <property type="entry name" value="IMPase_like"/>
    <property type="match status" value="1"/>
</dbReference>
<keyword evidence="3" id="KW-0479">Metal-binding</keyword>
<dbReference type="PANTHER" id="PTHR20854">
    <property type="entry name" value="INOSITOL MONOPHOSPHATASE"/>
    <property type="match status" value="1"/>
</dbReference>
<sequence length="270" mass="28226">MTVDARALLPIAEQAVTIASEIVRTRLPGTVTTKGDRDMVTEVDYAVERAVREFLSRETPEIGFLGEEEGISSTGNGLMWALDPVDGTANFTHGIPLCGISLGLVDHDRSILGVIDLPFLSSRYAAAEGAGATANGQPINASGTDALDAAIVSVGDYAVGNGAEAKNRVRLPLNYQLATRVQRVRMFGSAAVDLAWVAEGKTDACIMLSNNPWDTAAGVLVAREAGAVVTDIDGSPHTTKARATIAATPKILADLVELVAGAEKDANRTL</sequence>
<evidence type="ECO:0000256" key="5">
    <source>
        <dbReference type="ARBA" id="ARBA00022842"/>
    </source>
</evidence>